<proteinExistence type="predicted"/>
<evidence type="ECO:0000256" key="1">
    <source>
        <dbReference type="ARBA" id="ARBA00004370"/>
    </source>
</evidence>
<dbReference type="PANTHER" id="PTHR10969">
    <property type="entry name" value="MICROTUBULE-ASSOCIATED PROTEINS 1A/1B LIGHT CHAIN 3-RELATED"/>
    <property type="match status" value="1"/>
</dbReference>
<dbReference type="InterPro" id="IPR004241">
    <property type="entry name" value="Atg8-like"/>
</dbReference>
<reference evidence="4" key="1">
    <citation type="journal article" date="2020" name="Nature">
        <title>Giant virus diversity and host interactions through global metagenomics.</title>
        <authorList>
            <person name="Schulz F."/>
            <person name="Roux S."/>
            <person name="Paez-Espino D."/>
            <person name="Jungbluth S."/>
            <person name="Walsh D.A."/>
            <person name="Denef V.J."/>
            <person name="McMahon K.D."/>
            <person name="Konstantinidis K.T."/>
            <person name="Eloe-Fadrosh E.A."/>
            <person name="Kyrpides N.C."/>
            <person name="Woyke T."/>
        </authorList>
    </citation>
    <scope>NUCLEOTIDE SEQUENCE</scope>
    <source>
        <strain evidence="4">GVMAG-M-3300018080-19</strain>
    </source>
</reference>
<evidence type="ECO:0000256" key="3">
    <source>
        <dbReference type="ARBA" id="ARBA00023288"/>
    </source>
</evidence>
<dbReference type="EMBL" id="MN739207">
    <property type="protein sequence ID" value="QHS93584.1"/>
    <property type="molecule type" value="Genomic_DNA"/>
</dbReference>
<comment type="subcellular location">
    <subcellularLocation>
        <location evidence="1">Membrane</location>
    </subcellularLocation>
</comment>
<organism evidence="4">
    <name type="scientific">viral metagenome</name>
    <dbReference type="NCBI Taxonomy" id="1070528"/>
    <lineage>
        <taxon>unclassified sequences</taxon>
        <taxon>metagenomes</taxon>
        <taxon>organismal metagenomes</taxon>
    </lineage>
</organism>
<evidence type="ECO:0008006" key="5">
    <source>
        <dbReference type="Google" id="ProtNLM"/>
    </source>
</evidence>
<keyword evidence="3" id="KW-0449">Lipoprotein</keyword>
<dbReference type="InterPro" id="IPR029071">
    <property type="entry name" value="Ubiquitin-like_domsf"/>
</dbReference>
<accession>A0A6C0BPL8</accession>
<dbReference type="GO" id="GO:0016020">
    <property type="term" value="C:membrane"/>
    <property type="evidence" value="ECO:0007669"/>
    <property type="project" value="UniProtKB-SubCell"/>
</dbReference>
<dbReference type="AlphaFoldDB" id="A0A6C0BPL8"/>
<dbReference type="Gene3D" id="3.10.20.90">
    <property type="entry name" value="Phosphatidylinositol 3-kinase Catalytic Subunit, Chain A, domain 1"/>
    <property type="match status" value="1"/>
</dbReference>
<dbReference type="Pfam" id="PF02991">
    <property type="entry name" value="ATG8"/>
    <property type="match status" value="1"/>
</dbReference>
<evidence type="ECO:0000256" key="2">
    <source>
        <dbReference type="ARBA" id="ARBA00023136"/>
    </source>
</evidence>
<keyword evidence="2" id="KW-0472">Membrane</keyword>
<dbReference type="SUPFAM" id="SSF54236">
    <property type="entry name" value="Ubiquitin-like"/>
    <property type="match status" value="1"/>
</dbReference>
<evidence type="ECO:0000313" key="4">
    <source>
        <dbReference type="EMBL" id="QHS93584.1"/>
    </source>
</evidence>
<protein>
    <recommendedName>
        <fullName evidence="5">Autophagy-related protein</fullName>
    </recommendedName>
</protein>
<name>A0A6C0BPL8_9ZZZZ</name>
<sequence length="123" mass="14086">MDYRLSKSLEERQAESAKILKAHPGRCPFILESNSPDLKWSRKKMLVPKDLAWGEFLFSIRRRLKLPPEGSLLILISNKLPAGNSLVGEVYENYKDNDDFCYGIMMEENTFGYGRGPPLLHVV</sequence>